<dbReference type="GO" id="GO:0006631">
    <property type="term" value="P:fatty acid metabolic process"/>
    <property type="evidence" value="ECO:0007669"/>
    <property type="project" value="UniProtKB-KW"/>
</dbReference>
<dbReference type="SUPFAM" id="SSF56801">
    <property type="entry name" value="Acetyl-CoA synthetase-like"/>
    <property type="match status" value="1"/>
</dbReference>
<gene>
    <name evidence="6" type="ORF">MNBD_BACTEROID07-924</name>
</gene>
<evidence type="ECO:0000256" key="4">
    <source>
        <dbReference type="ARBA" id="ARBA00023098"/>
    </source>
</evidence>
<evidence type="ECO:0000313" key="6">
    <source>
        <dbReference type="EMBL" id="VAW28444.1"/>
    </source>
</evidence>
<dbReference type="AlphaFoldDB" id="A0A3B0V939"/>
<sequence length="111" mass="12212">VADREGDAIKSGGEWIPTGILEALISEHPAVAQVAVIPKKDDRWGQRPLAIVKTSGKVSPEELVALLMVKAKEGKMAKFWIPDQFIFVDDIPLTSAGKLNKKVLRDNYSKM</sequence>
<comment type="similarity">
    <text evidence="1">Belongs to the ATP-dependent AMP-binding enzyme family.</text>
</comment>
<feature type="domain" description="AMP-binding enzyme C-terminal" evidence="5">
    <location>
        <begin position="21"/>
        <end position="98"/>
    </location>
</feature>
<keyword evidence="4" id="KW-0443">Lipid metabolism</keyword>
<evidence type="ECO:0000256" key="1">
    <source>
        <dbReference type="ARBA" id="ARBA00006432"/>
    </source>
</evidence>
<dbReference type="GO" id="GO:0016874">
    <property type="term" value="F:ligase activity"/>
    <property type="evidence" value="ECO:0007669"/>
    <property type="project" value="UniProtKB-KW"/>
</dbReference>
<feature type="non-terminal residue" evidence="6">
    <location>
        <position position="1"/>
    </location>
</feature>
<keyword evidence="3" id="KW-0276">Fatty acid metabolism</keyword>
<evidence type="ECO:0000259" key="5">
    <source>
        <dbReference type="Pfam" id="PF13193"/>
    </source>
</evidence>
<dbReference type="Pfam" id="PF13193">
    <property type="entry name" value="AMP-binding_C"/>
    <property type="match status" value="1"/>
</dbReference>
<organism evidence="6">
    <name type="scientific">hydrothermal vent metagenome</name>
    <dbReference type="NCBI Taxonomy" id="652676"/>
    <lineage>
        <taxon>unclassified sequences</taxon>
        <taxon>metagenomes</taxon>
        <taxon>ecological metagenomes</taxon>
    </lineage>
</organism>
<dbReference type="EMBL" id="UOET01000240">
    <property type="protein sequence ID" value="VAW28444.1"/>
    <property type="molecule type" value="Genomic_DNA"/>
</dbReference>
<proteinExistence type="inferred from homology"/>
<evidence type="ECO:0000256" key="2">
    <source>
        <dbReference type="ARBA" id="ARBA00022598"/>
    </source>
</evidence>
<protein>
    <recommendedName>
        <fullName evidence="5">AMP-binding enzyme C-terminal domain-containing protein</fullName>
    </recommendedName>
</protein>
<reference evidence="6" key="1">
    <citation type="submission" date="2018-06" db="EMBL/GenBank/DDBJ databases">
        <authorList>
            <person name="Zhirakovskaya E."/>
        </authorList>
    </citation>
    <scope>NUCLEOTIDE SEQUENCE</scope>
</reference>
<name>A0A3B0V939_9ZZZZ</name>
<evidence type="ECO:0000256" key="3">
    <source>
        <dbReference type="ARBA" id="ARBA00022832"/>
    </source>
</evidence>
<dbReference type="PANTHER" id="PTHR43859:SF4">
    <property type="entry name" value="BUTANOATE--COA LIGASE AAE1-RELATED"/>
    <property type="match status" value="1"/>
</dbReference>
<dbReference type="InterPro" id="IPR045851">
    <property type="entry name" value="AMP-bd_C_sf"/>
</dbReference>
<dbReference type="PANTHER" id="PTHR43859">
    <property type="entry name" value="ACYL-ACTIVATING ENZYME"/>
    <property type="match status" value="1"/>
</dbReference>
<accession>A0A3B0V939</accession>
<dbReference type="Gene3D" id="3.30.300.30">
    <property type="match status" value="1"/>
</dbReference>
<keyword evidence="2" id="KW-0436">Ligase</keyword>
<dbReference type="InterPro" id="IPR025110">
    <property type="entry name" value="AMP-bd_C"/>
</dbReference>